<dbReference type="Proteomes" id="UP000654075">
    <property type="component" value="Unassembled WGS sequence"/>
</dbReference>
<feature type="region of interest" description="Disordered" evidence="1">
    <location>
        <begin position="162"/>
        <end position="182"/>
    </location>
</feature>
<dbReference type="OrthoDB" id="427744at2759"/>
<dbReference type="AlphaFoldDB" id="A0A813DLC5"/>
<evidence type="ECO:0000313" key="2">
    <source>
        <dbReference type="EMBL" id="CAE8589906.1"/>
    </source>
</evidence>
<name>A0A813DLC5_POLGL</name>
<dbReference type="EMBL" id="CAJNNV010003960">
    <property type="protein sequence ID" value="CAE8589906.1"/>
    <property type="molecule type" value="Genomic_DNA"/>
</dbReference>
<feature type="non-terminal residue" evidence="2">
    <location>
        <position position="1"/>
    </location>
</feature>
<reference evidence="2" key="1">
    <citation type="submission" date="2021-02" db="EMBL/GenBank/DDBJ databases">
        <authorList>
            <person name="Dougan E. K."/>
            <person name="Rhodes N."/>
            <person name="Thang M."/>
            <person name="Chan C."/>
        </authorList>
    </citation>
    <scope>NUCLEOTIDE SEQUENCE</scope>
</reference>
<comment type="caution">
    <text evidence="2">The sequence shown here is derived from an EMBL/GenBank/DDBJ whole genome shotgun (WGS) entry which is preliminary data.</text>
</comment>
<dbReference type="Gene3D" id="3.60.10.10">
    <property type="entry name" value="Endonuclease/exonuclease/phosphatase"/>
    <property type="match status" value="1"/>
</dbReference>
<proteinExistence type="predicted"/>
<accession>A0A813DLC5</accession>
<keyword evidence="3" id="KW-1185">Reference proteome</keyword>
<feature type="compositionally biased region" description="Low complexity" evidence="1">
    <location>
        <begin position="171"/>
        <end position="182"/>
    </location>
</feature>
<organism evidence="2 3">
    <name type="scientific">Polarella glacialis</name>
    <name type="common">Dinoflagellate</name>
    <dbReference type="NCBI Taxonomy" id="89957"/>
    <lineage>
        <taxon>Eukaryota</taxon>
        <taxon>Sar</taxon>
        <taxon>Alveolata</taxon>
        <taxon>Dinophyceae</taxon>
        <taxon>Suessiales</taxon>
        <taxon>Suessiaceae</taxon>
        <taxon>Polarella</taxon>
    </lineage>
</organism>
<sequence length="600" mass="64278">ARRLVDLASFGVVPLKTLLWSDALAAVLPKKDPEGFLRLALDDESSEVAVRDAWVLRRSKGRQSSLRRAAEELFSAPNLEKDSKLRSKISLSPNGEIPLTWLIARYWSDAFGLDAAPPKGSARAAEVKNVSLPNRPEAAADELGRALLDSEASCCGSVSKVASGCPDEVSGRGSEAPRRAPGGARAVTALRQLLDFYFEPFTLQHNRYLLDLVSKCIGAPKQKGPWLSKELLGFSFAFDDLSGLGRITNALSKLRMSPEDLSHELANLKHVICDADGRLQLRSKLELRSFVAAPGAPQQEMAASTVRYMSSAREQRGQAPPGMVSILSYALADVISDQSPSGQQRQARVKRQLLVHHTDLICLQGVDAYGCGASLAAGLTEEGYGFACARDGKGEANSIFWDRSRWELLGQEACAGALSVVLQPFEDYAIRVRAVCFQAKVPGLSNPSLRDLFGASDPAGLGPLIACTDLSALGGAEAAGIVEELMGLPSVAEELLGQDLAAPGPPAPPGLSQGCNLAPARTAAGCNRLRHPDAVFFRDMAPVTALSGHTEGYLSTMAQEDVVQQFPAFRLPVVAAFDWRTPYTPEGSQEIPAPSRKIRL</sequence>
<dbReference type="InterPro" id="IPR036691">
    <property type="entry name" value="Endo/exonu/phosph_ase_sf"/>
</dbReference>
<gene>
    <name evidence="2" type="ORF">PGLA1383_LOCUS8634</name>
</gene>
<protein>
    <submittedName>
        <fullName evidence="2">Uncharacterized protein</fullName>
    </submittedName>
</protein>
<evidence type="ECO:0000313" key="3">
    <source>
        <dbReference type="Proteomes" id="UP000654075"/>
    </source>
</evidence>
<evidence type="ECO:0000256" key="1">
    <source>
        <dbReference type="SAM" id="MobiDB-lite"/>
    </source>
</evidence>